<proteinExistence type="predicted"/>
<name>K2GIP7_9BACT</name>
<gene>
    <name evidence="1" type="ORF">ACD_2C00005G0014</name>
</gene>
<evidence type="ECO:0000313" key="1">
    <source>
        <dbReference type="EMBL" id="EKE30339.1"/>
    </source>
</evidence>
<accession>K2GIP7</accession>
<dbReference type="AlphaFoldDB" id="K2GIP7"/>
<protein>
    <submittedName>
        <fullName evidence="1">Uncharacterized protein</fullName>
    </submittedName>
</protein>
<comment type="caution">
    <text evidence="1">The sequence shown here is derived from an EMBL/GenBank/DDBJ whole genome shotgun (WGS) entry which is preliminary data.</text>
</comment>
<sequence length="265" mass="32002">MITFDKIVSKLLKQKSELLNMYDIGRIFDPDFSPNDRKHLLEIYKLIYRLKASKVIFPIRNSLYYISWWEDVSLAEILDSDYWKIVKKLIKDETWWKYLVGGKKSLEIHMKDYSIHNKLIVYTKDVQKIITVNWDLKVYFKIFKPWKSSSKTSFNHVFESYSEIFHFEWINLKVANKELSILDSLLLSEKNAWIDDYLIKKFLSKYYKSLSRPILWKLVKIKYISSINRLRTISKNLNYTHLYEDCLDVIKVEWANCFLTLWSKS</sequence>
<reference evidence="1" key="1">
    <citation type="journal article" date="2012" name="Science">
        <title>Fermentation, hydrogen, and sulfur metabolism in multiple uncultivated bacterial phyla.</title>
        <authorList>
            <person name="Wrighton K.C."/>
            <person name="Thomas B.C."/>
            <person name="Sharon I."/>
            <person name="Miller C.S."/>
            <person name="Castelle C.J."/>
            <person name="VerBerkmoes N.C."/>
            <person name="Wilkins M.J."/>
            <person name="Hettich R.L."/>
            <person name="Lipton M.S."/>
            <person name="Williams K.H."/>
            <person name="Long P.E."/>
            <person name="Banfield J.F."/>
        </authorList>
    </citation>
    <scope>NUCLEOTIDE SEQUENCE [LARGE SCALE GENOMIC DNA]</scope>
</reference>
<dbReference type="EMBL" id="AMFJ01000005">
    <property type="protein sequence ID" value="EKE30339.1"/>
    <property type="molecule type" value="Genomic_DNA"/>
</dbReference>
<organism evidence="1">
    <name type="scientific">uncultured bacterium</name>
    <name type="common">gcode 4</name>
    <dbReference type="NCBI Taxonomy" id="1234023"/>
    <lineage>
        <taxon>Bacteria</taxon>
        <taxon>environmental samples</taxon>
    </lineage>
</organism>